<dbReference type="STRING" id="1803587.GCA_001593825_01946"/>
<organism evidence="1 2">
    <name type="scientific">Aphanizomenon flos-aquae LD13</name>
    <dbReference type="NCBI Taxonomy" id="1710894"/>
    <lineage>
        <taxon>Bacteria</taxon>
        <taxon>Bacillati</taxon>
        <taxon>Cyanobacteriota</taxon>
        <taxon>Cyanophyceae</taxon>
        <taxon>Nostocales</taxon>
        <taxon>Aphanizomenonaceae</taxon>
        <taxon>Aphanizomenon</taxon>
    </lineage>
</organism>
<name>A0A1B7VGZ0_APHFL</name>
<proteinExistence type="predicted"/>
<dbReference type="EMBL" id="LJOY01000119">
    <property type="protein sequence ID" value="OBQ17336.1"/>
    <property type="molecule type" value="Genomic_DNA"/>
</dbReference>
<dbReference type="AlphaFoldDB" id="A0A1B7VGZ0"/>
<dbReference type="PATRIC" id="fig|1710894.3.peg.3354"/>
<comment type="caution">
    <text evidence="1">The sequence shown here is derived from an EMBL/GenBank/DDBJ whole genome shotgun (WGS) entry which is preliminary data.</text>
</comment>
<evidence type="ECO:0000313" key="2">
    <source>
        <dbReference type="Proteomes" id="UP000092382"/>
    </source>
</evidence>
<dbReference type="Proteomes" id="UP000092382">
    <property type="component" value="Unassembled WGS sequence"/>
</dbReference>
<evidence type="ECO:0000313" key="1">
    <source>
        <dbReference type="EMBL" id="OBQ17336.1"/>
    </source>
</evidence>
<sequence length="241" mass="26972">MLKNFHETAHIQDISIVLAIRNYSSTLLTPDFLNGSGVIPTDWELARPPVISPRGTHIIFKNGIRMSAQSEMVSFSQGISNHLNEIQIADIARRYTAVLPNLDYRAVGLNPQRFVTFEGQPDAAYEYITETILAQGSWQNFGTAPMRVGINLIYTLESRQLRLGINEVKLKMLEEEVPAVLFAGNFHHEVGGELGEERLENLNQAISNWQQDLAAYEELIDSQFLAQTTRNGTSVFPALAL</sequence>
<reference evidence="1 2" key="1">
    <citation type="submission" date="2015-09" db="EMBL/GenBank/DDBJ databases">
        <title>Whole genome shotgun sequence assembly of Aphanizomenon flos-aquae UKL13.</title>
        <authorList>
            <person name="Driscoll C."/>
        </authorList>
    </citation>
    <scope>NUCLEOTIDE SEQUENCE [LARGE SCALE GENOMIC DNA]</scope>
    <source>
        <strain evidence="1">MDT13</strain>
    </source>
</reference>
<accession>A0A1B7VGZ0</accession>
<protein>
    <submittedName>
        <fullName evidence="1">Uncharacterized protein</fullName>
    </submittedName>
</protein>
<gene>
    <name evidence="1" type="ORF">AN481_18930</name>
</gene>